<organism evidence="2">
    <name type="scientific">marine metagenome</name>
    <dbReference type="NCBI Taxonomy" id="408172"/>
    <lineage>
        <taxon>unclassified sequences</taxon>
        <taxon>metagenomes</taxon>
        <taxon>ecological metagenomes</taxon>
    </lineage>
</organism>
<dbReference type="GO" id="GO:0046166">
    <property type="term" value="P:glyceraldehyde-3-phosphate biosynthetic process"/>
    <property type="evidence" value="ECO:0007669"/>
    <property type="project" value="TreeGrafter"/>
</dbReference>
<dbReference type="Pfam" id="PF00121">
    <property type="entry name" value="TIM"/>
    <property type="match status" value="1"/>
</dbReference>
<keyword evidence="1" id="KW-0413">Isomerase</keyword>
<gene>
    <name evidence="2" type="ORF">METZ01_LOCUS120378</name>
</gene>
<dbReference type="InterPro" id="IPR035990">
    <property type="entry name" value="TIM_sf"/>
</dbReference>
<dbReference type="CDD" id="cd00311">
    <property type="entry name" value="TIM"/>
    <property type="match status" value="1"/>
</dbReference>
<dbReference type="Gene3D" id="3.20.20.70">
    <property type="entry name" value="Aldolase class I"/>
    <property type="match status" value="1"/>
</dbReference>
<proteinExistence type="predicted"/>
<dbReference type="PANTHER" id="PTHR21139:SF42">
    <property type="entry name" value="TRIOSEPHOSPHATE ISOMERASE"/>
    <property type="match status" value="1"/>
</dbReference>
<dbReference type="InterPro" id="IPR000652">
    <property type="entry name" value="Triosephosphate_isomerase"/>
</dbReference>
<evidence type="ECO:0008006" key="3">
    <source>
        <dbReference type="Google" id="ProtNLM"/>
    </source>
</evidence>
<dbReference type="PROSITE" id="PS00171">
    <property type="entry name" value="TIM_1"/>
    <property type="match status" value="1"/>
</dbReference>
<dbReference type="PANTHER" id="PTHR21139">
    <property type="entry name" value="TRIOSEPHOSPHATE ISOMERASE"/>
    <property type="match status" value="1"/>
</dbReference>
<dbReference type="GO" id="GO:0019563">
    <property type="term" value="P:glycerol catabolic process"/>
    <property type="evidence" value="ECO:0007669"/>
    <property type="project" value="TreeGrafter"/>
</dbReference>
<dbReference type="EMBL" id="UINC01016169">
    <property type="protein sequence ID" value="SVA67524.1"/>
    <property type="molecule type" value="Genomic_DNA"/>
</dbReference>
<dbReference type="GO" id="GO:0004807">
    <property type="term" value="F:triose-phosphate isomerase activity"/>
    <property type="evidence" value="ECO:0007669"/>
    <property type="project" value="InterPro"/>
</dbReference>
<evidence type="ECO:0000256" key="1">
    <source>
        <dbReference type="ARBA" id="ARBA00023235"/>
    </source>
</evidence>
<evidence type="ECO:0000313" key="2">
    <source>
        <dbReference type="EMBL" id="SVA67524.1"/>
    </source>
</evidence>
<dbReference type="GO" id="GO:0006094">
    <property type="term" value="P:gluconeogenesis"/>
    <property type="evidence" value="ECO:0007669"/>
    <property type="project" value="TreeGrafter"/>
</dbReference>
<dbReference type="InterPro" id="IPR020861">
    <property type="entry name" value="Triosephosphate_isomerase_AS"/>
</dbReference>
<dbReference type="AlphaFoldDB" id="A0A381XRW7"/>
<dbReference type="GO" id="GO:0006096">
    <property type="term" value="P:glycolytic process"/>
    <property type="evidence" value="ECO:0007669"/>
    <property type="project" value="TreeGrafter"/>
</dbReference>
<dbReference type="NCBIfam" id="TIGR00419">
    <property type="entry name" value="tim"/>
    <property type="match status" value="1"/>
</dbReference>
<dbReference type="PROSITE" id="PS51440">
    <property type="entry name" value="TIM_2"/>
    <property type="match status" value="1"/>
</dbReference>
<dbReference type="GO" id="GO:0005829">
    <property type="term" value="C:cytosol"/>
    <property type="evidence" value="ECO:0007669"/>
    <property type="project" value="TreeGrafter"/>
</dbReference>
<reference evidence="2" key="1">
    <citation type="submission" date="2018-05" db="EMBL/GenBank/DDBJ databases">
        <authorList>
            <person name="Lanie J.A."/>
            <person name="Ng W.-L."/>
            <person name="Kazmierczak K.M."/>
            <person name="Andrzejewski T.M."/>
            <person name="Davidsen T.M."/>
            <person name="Wayne K.J."/>
            <person name="Tettelin H."/>
            <person name="Glass J.I."/>
            <person name="Rusch D."/>
            <person name="Podicherti R."/>
            <person name="Tsui H.-C.T."/>
            <person name="Winkler M.E."/>
        </authorList>
    </citation>
    <scope>NUCLEOTIDE SEQUENCE</scope>
</reference>
<protein>
    <recommendedName>
        <fullName evidence="3">Triose-phosphate isomerase</fullName>
    </recommendedName>
</protein>
<dbReference type="InterPro" id="IPR013785">
    <property type="entry name" value="Aldolase_TIM"/>
</dbReference>
<dbReference type="SUPFAM" id="SSF51351">
    <property type="entry name" value="Triosephosphate isomerase (TIM)"/>
    <property type="match status" value="1"/>
</dbReference>
<sequence length="250" mass="27968">MTNNNMYFVANWKMYGNTADINKAISVIKLTKLKKFAKHKIIYCPPYTLLKTFYNKVKNSNTSIGAQNCHSNSDYGAFTGSINAKLIKSTGAKYIILGHSENRNNGETDLSINKKIHSALKENLIVIICIGEKLSEKKKKNTYKVLKKQLKNGLKGIKKFENIIVAYEPVWSIGTGIIPKNFELSRNINNIKKILTKLKKSINIKILYGGSVNPKNAKELAQINEIKGFIIGGASLSAKKFIDIIKKSIN</sequence>
<name>A0A381XRW7_9ZZZZ</name>
<accession>A0A381XRW7</accession>